<gene>
    <name evidence="2" type="ORF">Din_003979</name>
</gene>
<feature type="compositionally biased region" description="Polar residues" evidence="1">
    <location>
        <begin position="1"/>
        <end position="58"/>
    </location>
</feature>
<organism evidence="2">
    <name type="scientific">Davidia involucrata</name>
    <name type="common">Dove tree</name>
    <dbReference type="NCBI Taxonomy" id="16924"/>
    <lineage>
        <taxon>Eukaryota</taxon>
        <taxon>Viridiplantae</taxon>
        <taxon>Streptophyta</taxon>
        <taxon>Embryophyta</taxon>
        <taxon>Tracheophyta</taxon>
        <taxon>Spermatophyta</taxon>
        <taxon>Magnoliopsida</taxon>
        <taxon>eudicotyledons</taxon>
        <taxon>Gunneridae</taxon>
        <taxon>Pentapetalae</taxon>
        <taxon>asterids</taxon>
        <taxon>Cornales</taxon>
        <taxon>Nyssaceae</taxon>
        <taxon>Davidia</taxon>
    </lineage>
</organism>
<evidence type="ECO:0000313" key="2">
    <source>
        <dbReference type="EMBL" id="MPA34538.1"/>
    </source>
</evidence>
<feature type="compositionally biased region" description="Basic and acidic residues" evidence="1">
    <location>
        <begin position="127"/>
        <end position="139"/>
    </location>
</feature>
<dbReference type="AlphaFoldDB" id="A0A5B6YSA5"/>
<feature type="compositionally biased region" description="Pro residues" evidence="1">
    <location>
        <begin position="227"/>
        <end position="236"/>
    </location>
</feature>
<protein>
    <submittedName>
        <fullName evidence="2">Uncharacterized protein</fullName>
    </submittedName>
</protein>
<sequence>MAAVSSNRSPSPVSTRQNPNSRTSESNSTVRRSFSGNPFSRPSVLTNPKSFNPTTPANSPADFARRHSVGKEGMVSFRGFEEKENEKDQNLKPGRVRSPAVSKGTKNFMSPTISAASKITASPRKKALAERNELVRTSDGKSPFASLNLSEDIDSKSDPSLTSNQNKIEASCDSETAAPSILKASKTDTALNTQVPLNSQNASESLSETITMESDCTCVDTSSNKKPPCPSAPPIIAPLDADPSLPPYDPKTNYLSPRPQFLHYKPNSRIELHLDKEKGLGLGEVKGLEDSFIMSETFSDTEVTEETQSLDSQKESEDASSAEVIIEEEPHVSEPKPISNPISSCMSKETVEAKRVPKLLFFTRSKSISLLLVLLIACLSISVTDSPPVIKSSVYKDLSFSELYDPSDLAVFATTKFNSFARNFKQWSANSISYLSNLISILGDVDELGPLQFANLTALQEDLVVDGYRKVDHSEKISEESYQQDELEQVRGGEVDIETLDEKGHPEVEAEDNSEDASEGRSDPEIEVYLTIQAEVMEAEALQNQEQTISAFHITSEPQTNMLFEDHSVVIPQATEIQTEVEASEIKPEIVESL</sequence>
<feature type="compositionally biased region" description="Polar residues" evidence="1">
    <location>
        <begin position="158"/>
        <end position="168"/>
    </location>
</feature>
<feature type="compositionally biased region" description="Basic and acidic residues" evidence="1">
    <location>
        <begin position="498"/>
        <end position="508"/>
    </location>
</feature>
<feature type="region of interest" description="Disordered" evidence="1">
    <location>
        <begin position="1"/>
        <end position="173"/>
    </location>
</feature>
<feature type="compositionally biased region" description="Polar residues" evidence="1">
    <location>
        <begin position="104"/>
        <end position="120"/>
    </location>
</feature>
<evidence type="ECO:0000256" key="1">
    <source>
        <dbReference type="SAM" id="MobiDB-lite"/>
    </source>
</evidence>
<accession>A0A5B6YSA5</accession>
<dbReference type="PANTHER" id="PTHR34775">
    <property type="entry name" value="TRANSMEMBRANE PROTEIN"/>
    <property type="match status" value="1"/>
</dbReference>
<feature type="compositionally biased region" description="Polar residues" evidence="1">
    <location>
        <begin position="299"/>
        <end position="311"/>
    </location>
</feature>
<feature type="region of interest" description="Disordered" evidence="1">
    <location>
        <begin position="218"/>
        <end position="244"/>
    </location>
</feature>
<dbReference type="EMBL" id="GHES01003979">
    <property type="protein sequence ID" value="MPA34538.1"/>
    <property type="molecule type" value="Transcribed_RNA"/>
</dbReference>
<feature type="region of interest" description="Disordered" evidence="1">
    <location>
        <begin position="299"/>
        <end position="319"/>
    </location>
</feature>
<proteinExistence type="predicted"/>
<name>A0A5B6YSA5_DAVIN</name>
<reference evidence="2" key="1">
    <citation type="submission" date="2019-08" db="EMBL/GenBank/DDBJ databases">
        <title>Reference gene set and small RNA set construction with multiple tissues from Davidia involucrata Baill.</title>
        <authorList>
            <person name="Yang H."/>
            <person name="Zhou C."/>
            <person name="Li G."/>
            <person name="Wang J."/>
            <person name="Gao P."/>
            <person name="Wang M."/>
            <person name="Wang R."/>
            <person name="Zhao Y."/>
        </authorList>
    </citation>
    <scope>NUCLEOTIDE SEQUENCE</scope>
    <source>
        <tissue evidence="2">Mixed with DoveR01_LX</tissue>
    </source>
</reference>
<feature type="region of interest" description="Disordered" evidence="1">
    <location>
        <begin position="498"/>
        <end position="524"/>
    </location>
</feature>
<feature type="compositionally biased region" description="Basic and acidic residues" evidence="1">
    <location>
        <begin position="79"/>
        <end position="90"/>
    </location>
</feature>
<dbReference type="PANTHER" id="PTHR34775:SF4">
    <property type="entry name" value="TRANSMEMBRANE PROTEIN"/>
    <property type="match status" value="1"/>
</dbReference>